<dbReference type="GO" id="GO:0004322">
    <property type="term" value="F:ferroxidase activity"/>
    <property type="evidence" value="ECO:0007669"/>
    <property type="project" value="UniProtKB-EC"/>
</dbReference>
<dbReference type="GO" id="GO:0006826">
    <property type="term" value="P:iron ion transport"/>
    <property type="evidence" value="ECO:0007669"/>
    <property type="project" value="InterPro"/>
</dbReference>
<feature type="binding site" evidence="7">
    <location>
        <position position="127"/>
    </location>
    <ligand>
        <name>Fe cation</name>
        <dbReference type="ChEBI" id="CHEBI:24875"/>
        <label>2</label>
    </ligand>
</feature>
<dbReference type="PROSITE" id="PS50905">
    <property type="entry name" value="FERRITIN_LIKE"/>
    <property type="match status" value="1"/>
</dbReference>
<feature type="binding site" evidence="7">
    <location>
        <position position="94"/>
    </location>
    <ligand>
        <name>Fe cation</name>
        <dbReference type="ChEBI" id="CHEBI:24875"/>
        <label>2</label>
    </ligand>
</feature>
<organism evidence="10 11">
    <name type="scientific">Fluviispira multicolorata</name>
    <dbReference type="NCBI Taxonomy" id="2654512"/>
    <lineage>
        <taxon>Bacteria</taxon>
        <taxon>Pseudomonadati</taxon>
        <taxon>Bdellovibrionota</taxon>
        <taxon>Oligoflexia</taxon>
        <taxon>Silvanigrellales</taxon>
        <taxon>Silvanigrellaceae</taxon>
        <taxon>Fluviispira</taxon>
    </lineage>
</organism>
<comment type="catalytic activity">
    <reaction evidence="6">
        <text>4 Fe(2+) + O2 + 4 H(+) = 4 Fe(3+) + 2 H2O</text>
        <dbReference type="Rhea" id="RHEA:11148"/>
        <dbReference type="ChEBI" id="CHEBI:15377"/>
        <dbReference type="ChEBI" id="CHEBI:15378"/>
        <dbReference type="ChEBI" id="CHEBI:15379"/>
        <dbReference type="ChEBI" id="CHEBI:29033"/>
        <dbReference type="ChEBI" id="CHEBI:29034"/>
        <dbReference type="EC" id="1.16.3.1"/>
    </reaction>
</comment>
<dbReference type="EC" id="1.16.3.1" evidence="6"/>
<evidence type="ECO:0000256" key="7">
    <source>
        <dbReference type="PIRSR" id="PIRSR002560-1"/>
    </source>
</evidence>
<comment type="function">
    <text evidence="6">Iron-storage protein, whose ferroxidase center binds Fe(2+), oxidizes it using dioxygen to Fe(3+), and participates in the subsequent Fe(3+) oxide mineral core formation within the central cavity of the BFR protein shell.</text>
</comment>
<feature type="binding site" evidence="7">
    <location>
        <position position="51"/>
    </location>
    <ligand>
        <name>Fe cation</name>
        <dbReference type="ChEBI" id="CHEBI:24875"/>
        <label>1</label>
    </ligand>
</feature>
<evidence type="ECO:0000256" key="2">
    <source>
        <dbReference type="ARBA" id="ARBA00022434"/>
    </source>
</evidence>
<dbReference type="RefSeq" id="WP_152211614.1">
    <property type="nucleotide sequence ID" value="NZ_WFLN01000004.1"/>
</dbReference>
<dbReference type="Gene3D" id="1.20.1260.10">
    <property type="match status" value="1"/>
</dbReference>
<evidence type="ECO:0000259" key="9">
    <source>
        <dbReference type="PROSITE" id="PS50905"/>
    </source>
</evidence>
<evidence type="ECO:0000256" key="3">
    <source>
        <dbReference type="ARBA" id="ARBA00022617"/>
    </source>
</evidence>
<dbReference type="PANTHER" id="PTHR30295:SF0">
    <property type="entry name" value="BACTERIOFERRITIN"/>
    <property type="match status" value="1"/>
</dbReference>
<dbReference type="GO" id="GO:0008199">
    <property type="term" value="F:ferric iron binding"/>
    <property type="evidence" value="ECO:0007669"/>
    <property type="project" value="InterPro"/>
</dbReference>
<dbReference type="GO" id="GO:0140315">
    <property type="term" value="F:iron ion sequestering activity"/>
    <property type="evidence" value="ECO:0007669"/>
    <property type="project" value="UniProtKB-ARBA"/>
</dbReference>
<dbReference type="PRINTS" id="PR00601">
    <property type="entry name" value="BACFERRITIN"/>
</dbReference>
<evidence type="ECO:0000256" key="4">
    <source>
        <dbReference type="ARBA" id="ARBA00022723"/>
    </source>
</evidence>
<name>A0A833JFQ4_9BACT</name>
<sequence>MKGDVQVIKALNEVLTGELTAINQYFLHARMCKNWGYNRIAEFTYKESIEEMKHAQSLLDRILFLEGVPNLQKLDKLNIGENVKEQFEADLALEFMALERLKKGIDACEAARDHTSCELLEHILEEEENHIDWLEAQLGLIKDIGLENYLAQQLHEKNS</sequence>
<feature type="binding site" evidence="7">
    <location>
        <position position="54"/>
    </location>
    <ligand>
        <name>Fe cation</name>
        <dbReference type="ChEBI" id="CHEBI:24875"/>
        <label>1</label>
    </ligand>
</feature>
<dbReference type="EMBL" id="WFLN01000004">
    <property type="protein sequence ID" value="KAB8033528.1"/>
    <property type="molecule type" value="Genomic_DNA"/>
</dbReference>
<dbReference type="InterPro" id="IPR009078">
    <property type="entry name" value="Ferritin-like_SF"/>
</dbReference>
<dbReference type="InterPro" id="IPR002024">
    <property type="entry name" value="Bacterioferritin"/>
</dbReference>
<dbReference type="PANTHER" id="PTHR30295">
    <property type="entry name" value="BACTERIOFERRITIN"/>
    <property type="match status" value="1"/>
</dbReference>
<dbReference type="FunFam" id="1.20.1260.10:FF:000005">
    <property type="entry name" value="Bacterioferritin"/>
    <property type="match status" value="1"/>
</dbReference>
<dbReference type="AlphaFoldDB" id="A0A833JFQ4"/>
<feature type="binding site" evidence="7">
    <location>
        <position position="51"/>
    </location>
    <ligand>
        <name>Fe cation</name>
        <dbReference type="ChEBI" id="CHEBI:24875"/>
        <label>2</label>
    </ligand>
</feature>
<feature type="binding site" evidence="7">
    <location>
        <position position="50"/>
    </location>
    <ligand>
        <name>Fe cation</name>
        <dbReference type="ChEBI" id="CHEBI:24875"/>
        <label>3</label>
    </ligand>
</feature>
<evidence type="ECO:0000313" key="10">
    <source>
        <dbReference type="EMBL" id="KAB8033528.1"/>
    </source>
</evidence>
<comment type="similarity">
    <text evidence="1 6 8">Belongs to the bacterioferritin family.</text>
</comment>
<dbReference type="NCBIfam" id="TIGR00754">
    <property type="entry name" value="bfr"/>
    <property type="match status" value="1"/>
</dbReference>
<feature type="binding site" description="axial binding residue" evidence="7">
    <location>
        <position position="52"/>
    </location>
    <ligand>
        <name>heme b</name>
        <dbReference type="ChEBI" id="CHEBI:60344"/>
        <note>ligand shared between dimeric partners</note>
    </ligand>
    <ligandPart>
        <name>Fe</name>
        <dbReference type="ChEBI" id="CHEBI:18248"/>
    </ligandPart>
</feature>
<dbReference type="SUPFAM" id="SSF47240">
    <property type="entry name" value="Ferritin-like"/>
    <property type="match status" value="1"/>
</dbReference>
<dbReference type="InterPro" id="IPR009040">
    <property type="entry name" value="Ferritin-like_diiron"/>
</dbReference>
<dbReference type="InterPro" id="IPR012347">
    <property type="entry name" value="Ferritin-like"/>
</dbReference>
<dbReference type="PIRSF" id="PIRSF002560">
    <property type="entry name" value="Bacterioferritin"/>
    <property type="match status" value="1"/>
</dbReference>
<comment type="caution">
    <text evidence="10">The sequence shown here is derived from an EMBL/GenBank/DDBJ whole genome shotgun (WGS) entry which is preliminary data.</text>
</comment>
<accession>A0A833JFQ4</accession>
<keyword evidence="2 6" id="KW-0409">Iron storage</keyword>
<evidence type="ECO:0000256" key="1">
    <source>
        <dbReference type="ARBA" id="ARBA00008093"/>
    </source>
</evidence>
<feature type="binding site" evidence="7">
    <location>
        <position position="127"/>
    </location>
    <ligand>
        <name>Fe cation</name>
        <dbReference type="ChEBI" id="CHEBI:24875"/>
        <label>1</label>
    </ligand>
</feature>
<dbReference type="CDD" id="cd00907">
    <property type="entry name" value="Bacterioferritin"/>
    <property type="match status" value="1"/>
</dbReference>
<keyword evidence="4 6" id="KW-0479">Metal-binding</keyword>
<proteinExistence type="inferred from homology"/>
<evidence type="ECO:0000256" key="8">
    <source>
        <dbReference type="RuleBase" id="RU000623"/>
    </source>
</evidence>
<dbReference type="GO" id="GO:0020037">
    <property type="term" value="F:heme binding"/>
    <property type="evidence" value="ECO:0007669"/>
    <property type="project" value="TreeGrafter"/>
</dbReference>
<feature type="binding site" evidence="7">
    <location>
        <position position="130"/>
    </location>
    <ligand>
        <name>Fe cation</name>
        <dbReference type="ChEBI" id="CHEBI:24875"/>
        <label>2</label>
    </ligand>
</feature>
<dbReference type="Proteomes" id="UP000442694">
    <property type="component" value="Unassembled WGS sequence"/>
</dbReference>
<reference evidence="10 11" key="1">
    <citation type="submission" date="2019-10" db="EMBL/GenBank/DDBJ databases">
        <title>New genus of Silvanigrellaceae.</title>
        <authorList>
            <person name="Pitt A."/>
            <person name="Hahn M.W."/>
        </authorList>
    </citation>
    <scope>NUCLEOTIDE SEQUENCE [LARGE SCALE GENOMIC DNA]</scope>
    <source>
        <strain evidence="10 11">33A1-SZDP</strain>
    </source>
</reference>
<dbReference type="Pfam" id="PF00210">
    <property type="entry name" value="Ferritin"/>
    <property type="match status" value="1"/>
</dbReference>
<keyword evidence="5 6" id="KW-0408">Iron</keyword>
<evidence type="ECO:0000256" key="6">
    <source>
        <dbReference type="PIRNR" id="PIRNR002560"/>
    </source>
</evidence>
<evidence type="ECO:0000313" key="11">
    <source>
        <dbReference type="Proteomes" id="UP000442694"/>
    </source>
</evidence>
<dbReference type="GO" id="GO:0005829">
    <property type="term" value="C:cytosol"/>
    <property type="evidence" value="ECO:0007669"/>
    <property type="project" value="TreeGrafter"/>
</dbReference>
<protein>
    <recommendedName>
        <fullName evidence="6 8">Bacterioferritin</fullName>
        <ecNumber evidence="6">1.16.3.1</ecNumber>
    </recommendedName>
</protein>
<keyword evidence="11" id="KW-1185">Reference proteome</keyword>
<dbReference type="InterPro" id="IPR008331">
    <property type="entry name" value="Ferritin_DPS_dom"/>
</dbReference>
<keyword evidence="3 8" id="KW-0349">Heme</keyword>
<feature type="binding site" evidence="7">
    <location>
        <position position="18"/>
    </location>
    <ligand>
        <name>Fe cation</name>
        <dbReference type="ChEBI" id="CHEBI:24875"/>
        <label>1</label>
    </ligand>
</feature>
<feature type="domain" description="Ferritin-like diiron" evidence="9">
    <location>
        <begin position="1"/>
        <end position="145"/>
    </location>
</feature>
<dbReference type="PROSITE" id="PS00549">
    <property type="entry name" value="BACTERIOFERRITIN"/>
    <property type="match status" value="1"/>
</dbReference>
<evidence type="ECO:0000256" key="5">
    <source>
        <dbReference type="ARBA" id="ARBA00023004"/>
    </source>
</evidence>
<dbReference type="GO" id="GO:0006879">
    <property type="term" value="P:intracellular iron ion homeostasis"/>
    <property type="evidence" value="ECO:0007669"/>
    <property type="project" value="UniProtKB-KW"/>
</dbReference>
<gene>
    <name evidence="10" type="primary">bfr</name>
    <name evidence="10" type="ORF">GCL57_02145</name>
</gene>